<evidence type="ECO:0000256" key="3">
    <source>
        <dbReference type="ARBA" id="ARBA00023163"/>
    </source>
</evidence>
<dbReference type="PANTHER" id="PTHR47504">
    <property type="entry name" value="RIGHT ORIGIN-BINDING PROTEIN"/>
    <property type="match status" value="1"/>
</dbReference>
<dbReference type="SMART" id="SM00342">
    <property type="entry name" value="HTH_ARAC"/>
    <property type="match status" value="1"/>
</dbReference>
<evidence type="ECO:0000259" key="4">
    <source>
        <dbReference type="PROSITE" id="PS01124"/>
    </source>
</evidence>
<dbReference type="PROSITE" id="PS01124">
    <property type="entry name" value="HTH_ARAC_FAMILY_2"/>
    <property type="match status" value="1"/>
</dbReference>
<dbReference type="AlphaFoldDB" id="A0A7G9WGH8"/>
<dbReference type="Gene3D" id="3.20.80.10">
    <property type="entry name" value="Regulatory factor, effector binding domain"/>
    <property type="match status" value="1"/>
</dbReference>
<dbReference type="SMART" id="SM00871">
    <property type="entry name" value="AraC_E_bind"/>
    <property type="match status" value="1"/>
</dbReference>
<reference evidence="5 6" key="1">
    <citation type="submission" date="2020-08" db="EMBL/GenBank/DDBJ databases">
        <authorList>
            <person name="Ren C."/>
            <person name="Gu Y."/>
            <person name="Xu Y."/>
        </authorList>
    </citation>
    <scope>NUCLEOTIDE SEQUENCE [LARGE SCALE GENOMIC DNA]</scope>
    <source>
        <strain evidence="5 6">LBM18003</strain>
    </source>
</reference>
<evidence type="ECO:0000256" key="2">
    <source>
        <dbReference type="ARBA" id="ARBA00023125"/>
    </source>
</evidence>
<dbReference type="InterPro" id="IPR018060">
    <property type="entry name" value="HTH_AraC"/>
</dbReference>
<dbReference type="PROSITE" id="PS00041">
    <property type="entry name" value="HTH_ARAC_FAMILY_1"/>
    <property type="match status" value="1"/>
</dbReference>
<dbReference type="InterPro" id="IPR018062">
    <property type="entry name" value="HTH_AraC-typ_CS"/>
</dbReference>
<name>A0A7G9WGH8_9FIRM</name>
<keyword evidence="2" id="KW-0238">DNA-binding</keyword>
<dbReference type="SUPFAM" id="SSF55136">
    <property type="entry name" value="Probable bacterial effector-binding domain"/>
    <property type="match status" value="1"/>
</dbReference>
<dbReference type="InterPro" id="IPR029442">
    <property type="entry name" value="GyrI-like"/>
</dbReference>
<accession>A0A7G9WGH8</accession>
<dbReference type="Gene3D" id="1.10.10.60">
    <property type="entry name" value="Homeodomain-like"/>
    <property type="match status" value="2"/>
</dbReference>
<dbReference type="InterPro" id="IPR011256">
    <property type="entry name" value="Reg_factor_effector_dom_sf"/>
</dbReference>
<dbReference type="InterPro" id="IPR009057">
    <property type="entry name" value="Homeodomain-like_sf"/>
</dbReference>
<keyword evidence="1" id="KW-0805">Transcription regulation</keyword>
<evidence type="ECO:0000313" key="6">
    <source>
        <dbReference type="Proteomes" id="UP000516046"/>
    </source>
</evidence>
<dbReference type="InterPro" id="IPR010499">
    <property type="entry name" value="AraC_E-bd"/>
</dbReference>
<dbReference type="Pfam" id="PF06445">
    <property type="entry name" value="GyrI-like"/>
    <property type="match status" value="1"/>
</dbReference>
<dbReference type="InterPro" id="IPR050959">
    <property type="entry name" value="MarA-like"/>
</dbReference>
<protein>
    <submittedName>
        <fullName evidence="5">AraC family transcriptional regulator</fullName>
    </submittedName>
</protein>
<proteinExistence type="predicted"/>
<dbReference type="GO" id="GO:0043565">
    <property type="term" value="F:sequence-specific DNA binding"/>
    <property type="evidence" value="ECO:0007669"/>
    <property type="project" value="InterPro"/>
</dbReference>
<keyword evidence="3" id="KW-0804">Transcription</keyword>
<dbReference type="RefSeq" id="WP_212506853.1">
    <property type="nucleotide sequence ID" value="NZ_CP060696.1"/>
</dbReference>
<feature type="domain" description="HTH araC/xylS-type" evidence="4">
    <location>
        <begin position="8"/>
        <end position="105"/>
    </location>
</feature>
<dbReference type="PANTHER" id="PTHR47504:SF5">
    <property type="entry name" value="RIGHT ORIGIN-BINDING PROTEIN"/>
    <property type="match status" value="1"/>
</dbReference>
<dbReference type="Pfam" id="PF12833">
    <property type="entry name" value="HTH_18"/>
    <property type="match status" value="1"/>
</dbReference>
<organism evidence="5 6">
    <name type="scientific">Caproicibacterium amylolyticum</name>
    <dbReference type="NCBI Taxonomy" id="2766537"/>
    <lineage>
        <taxon>Bacteria</taxon>
        <taxon>Bacillati</taxon>
        <taxon>Bacillota</taxon>
        <taxon>Clostridia</taxon>
        <taxon>Eubacteriales</taxon>
        <taxon>Oscillospiraceae</taxon>
        <taxon>Caproicibacterium</taxon>
    </lineage>
</organism>
<dbReference type="KEGG" id="caml:H6X83_12835"/>
<dbReference type="Proteomes" id="UP000516046">
    <property type="component" value="Chromosome"/>
</dbReference>
<keyword evidence="6" id="KW-1185">Reference proteome</keyword>
<evidence type="ECO:0000256" key="1">
    <source>
        <dbReference type="ARBA" id="ARBA00023015"/>
    </source>
</evidence>
<dbReference type="EMBL" id="CP060696">
    <property type="protein sequence ID" value="QNO17790.1"/>
    <property type="molecule type" value="Genomic_DNA"/>
</dbReference>
<sequence length="287" mass="32404">MEWLESWNKAVNYIEGHLESEISMDEVAKLVCCSSFRFQRMFSYMTNLSLTEYIRRRKMTRAAAELQHGAKVVDVAFRYGYESPTAFNRAFRSVHGVSPSMAKKEGIVLKAYPPISFHITIKGEAEMKYRIVKKDAFRIVGYHKKINGMEGNFQEIPAFWEKTEQAGGIPKLCVLMDGEPKAMLGVTCSAENCCEDYYIAVASSAPASVGMEEYMIPAAMWAVFECVGPIEGPKECVMGDLQKRIFTEWLPTSGYAYADAPDVEVYPQGDLTAKDYHCEVWLPVVKK</sequence>
<evidence type="ECO:0000313" key="5">
    <source>
        <dbReference type="EMBL" id="QNO17790.1"/>
    </source>
</evidence>
<dbReference type="GO" id="GO:0003700">
    <property type="term" value="F:DNA-binding transcription factor activity"/>
    <property type="evidence" value="ECO:0007669"/>
    <property type="project" value="InterPro"/>
</dbReference>
<dbReference type="SUPFAM" id="SSF46689">
    <property type="entry name" value="Homeodomain-like"/>
    <property type="match status" value="2"/>
</dbReference>
<gene>
    <name evidence="5" type="ORF">H6X83_12835</name>
</gene>